<dbReference type="SMART" id="SM01382">
    <property type="entry name" value="Ribosomal_L2_C"/>
    <property type="match status" value="1"/>
</dbReference>
<feature type="compositionally biased region" description="Basic residues" evidence="6">
    <location>
        <begin position="257"/>
        <end position="277"/>
    </location>
</feature>
<evidence type="ECO:0000256" key="1">
    <source>
        <dbReference type="ARBA" id="ARBA00005636"/>
    </source>
</evidence>
<evidence type="ECO:0000313" key="9">
    <source>
        <dbReference type="EMBL" id="KRT35814.1"/>
    </source>
</evidence>
<feature type="region of interest" description="Disordered" evidence="6">
    <location>
        <begin position="223"/>
        <end position="277"/>
    </location>
</feature>
<name>A0A0T5XBX4_9BACT</name>
<evidence type="ECO:0000313" key="10">
    <source>
        <dbReference type="Proteomes" id="UP000005273"/>
    </source>
</evidence>
<comment type="similarity">
    <text evidence="1 5">Belongs to the universal ribosomal protein uL2 family.</text>
</comment>
<dbReference type="SUPFAM" id="SSF50104">
    <property type="entry name" value="Translation proteins SH3-like domain"/>
    <property type="match status" value="1"/>
</dbReference>
<dbReference type="PANTHER" id="PTHR13691">
    <property type="entry name" value="RIBOSOMAL PROTEIN L2"/>
    <property type="match status" value="1"/>
</dbReference>
<dbReference type="PANTHER" id="PTHR13691:SF5">
    <property type="entry name" value="LARGE RIBOSOMAL SUBUNIT PROTEIN UL2M"/>
    <property type="match status" value="1"/>
</dbReference>
<dbReference type="Gene3D" id="2.40.50.140">
    <property type="entry name" value="Nucleic acid-binding proteins"/>
    <property type="match status" value="1"/>
</dbReference>
<dbReference type="GO" id="GO:0019843">
    <property type="term" value="F:rRNA binding"/>
    <property type="evidence" value="ECO:0007669"/>
    <property type="project" value="UniProtKB-UniRule"/>
</dbReference>
<evidence type="ECO:0000256" key="2">
    <source>
        <dbReference type="ARBA" id="ARBA00022980"/>
    </source>
</evidence>
<dbReference type="FunFam" id="2.40.50.140:FF:000003">
    <property type="entry name" value="50S ribosomal protein L2"/>
    <property type="match status" value="1"/>
</dbReference>
<dbReference type="EMBL" id="ACJX03000001">
    <property type="protein sequence ID" value="KRT35814.1"/>
    <property type="molecule type" value="Genomic_DNA"/>
</dbReference>
<dbReference type="Gene3D" id="2.30.30.30">
    <property type="match status" value="1"/>
</dbReference>
<keyword evidence="10" id="KW-1185">Reference proteome</keyword>
<comment type="function">
    <text evidence="5">One of the primary rRNA binding proteins. Required for association of the 30S and 50S subunits to form the 70S ribosome, for tRNA binding and peptide bond formation. It has been suggested to have peptidyltransferase activity; this is somewhat controversial. Makes several contacts with the 16S rRNA in the 70S ribosome.</text>
</comment>
<dbReference type="SUPFAM" id="SSF50249">
    <property type="entry name" value="Nucleic acid-binding proteins"/>
    <property type="match status" value="1"/>
</dbReference>
<dbReference type="Gene3D" id="4.10.950.10">
    <property type="entry name" value="Ribosomal protein L2, domain 3"/>
    <property type="match status" value="1"/>
</dbReference>
<evidence type="ECO:0000256" key="4">
    <source>
        <dbReference type="ARBA" id="ARBA00035242"/>
    </source>
</evidence>
<proteinExistence type="inferred from homology"/>
<dbReference type="PIRSF" id="PIRSF002158">
    <property type="entry name" value="Ribosomal_L2"/>
    <property type="match status" value="1"/>
</dbReference>
<evidence type="ECO:0000256" key="3">
    <source>
        <dbReference type="ARBA" id="ARBA00023274"/>
    </source>
</evidence>
<feature type="domain" description="Large ribosomal subunit protein uL2 C-terminal" evidence="7">
    <location>
        <begin position="125"/>
        <end position="253"/>
    </location>
</feature>
<evidence type="ECO:0000259" key="7">
    <source>
        <dbReference type="SMART" id="SM01382"/>
    </source>
</evidence>
<dbReference type="NCBIfam" id="TIGR01171">
    <property type="entry name" value="rplB_bact"/>
    <property type="match status" value="1"/>
</dbReference>
<dbReference type="eggNOG" id="COG0090">
    <property type="taxonomic scope" value="Bacteria"/>
</dbReference>
<dbReference type="InterPro" id="IPR005880">
    <property type="entry name" value="Ribosomal_uL2_bac/org-type"/>
</dbReference>
<keyword evidence="3 5" id="KW-0687">Ribonucleoprotein</keyword>
<dbReference type="Pfam" id="PF03947">
    <property type="entry name" value="Ribosomal_L2_C"/>
    <property type="match status" value="1"/>
</dbReference>
<dbReference type="Proteomes" id="UP000005273">
    <property type="component" value="Unassembled WGS sequence"/>
</dbReference>
<keyword evidence="5" id="KW-0699">rRNA-binding</keyword>
<evidence type="ECO:0000259" key="8">
    <source>
        <dbReference type="SMART" id="SM01383"/>
    </source>
</evidence>
<sequence length="277" mass="30642">MGIRKYKPTTPGRRQMATSDFSEITRDEFEKSLVVSLKKKTAGRNNKGRVTANHRGGGHKRLYRIVDFKRDKFDVPGKVAALEYDPNRSARIALVHYADGEKRYILAPVGLSVGDVVMSGEKADIKPGNALKLRDIPVGTFVHNIELQPGRGGVMARSAGAQVQIMAKEGKYVLLRMPSGEIRYVLQECMATVGQVGNVEHENEVHGKAGRKRWLGRKPRVRPMAMNPVDHPLGGGEGKTKSNKHPVSATGVPAKGYKTRKPKKASTKYIVRRRNVQ</sequence>
<comment type="subunit">
    <text evidence="5">Part of the 50S ribosomal subunit. Forms a bridge to the 30S subunit in the 70S ribosome.</text>
</comment>
<dbReference type="InterPro" id="IPR014726">
    <property type="entry name" value="Ribosomal_uL2_dom3"/>
</dbReference>
<comment type="caution">
    <text evidence="9">The sequence shown here is derived from an EMBL/GenBank/DDBJ whole genome shotgun (WGS) entry which is preliminary data.</text>
</comment>
<dbReference type="RefSeq" id="WP_009201484.1">
    <property type="nucleotide sequence ID" value="NZ_ACJX03000001.1"/>
</dbReference>
<dbReference type="HAMAP" id="MF_01320_B">
    <property type="entry name" value="Ribosomal_uL2_B"/>
    <property type="match status" value="1"/>
</dbReference>
<dbReference type="Pfam" id="PF00181">
    <property type="entry name" value="Ribosomal_L2_N"/>
    <property type="match status" value="1"/>
</dbReference>
<dbReference type="InterPro" id="IPR008991">
    <property type="entry name" value="Translation_prot_SH3-like_sf"/>
</dbReference>
<protein>
    <recommendedName>
        <fullName evidence="4 5">Large ribosomal subunit protein uL2</fullName>
    </recommendedName>
</protein>
<accession>A0A0T5XBX4</accession>
<dbReference type="GO" id="GO:0003735">
    <property type="term" value="F:structural constituent of ribosome"/>
    <property type="evidence" value="ECO:0007669"/>
    <property type="project" value="InterPro"/>
</dbReference>
<dbReference type="OrthoDB" id="9778722at2"/>
<evidence type="ECO:0000256" key="6">
    <source>
        <dbReference type="SAM" id="MobiDB-lite"/>
    </source>
</evidence>
<dbReference type="GO" id="GO:0015934">
    <property type="term" value="C:large ribosomal subunit"/>
    <property type="evidence" value="ECO:0007669"/>
    <property type="project" value="InterPro"/>
</dbReference>
<dbReference type="InterPro" id="IPR002171">
    <property type="entry name" value="Ribosomal_uL2"/>
</dbReference>
<gene>
    <name evidence="5" type="primary">rplB</name>
    <name evidence="9" type="ORF">HMPREF1705_03068</name>
</gene>
<dbReference type="GO" id="GO:0002181">
    <property type="term" value="P:cytoplasmic translation"/>
    <property type="evidence" value="ECO:0007669"/>
    <property type="project" value="TreeGrafter"/>
</dbReference>
<keyword evidence="2 5" id="KW-0689">Ribosomal protein</keyword>
<dbReference type="InterPro" id="IPR014722">
    <property type="entry name" value="Rib_uL2_dom2"/>
</dbReference>
<organism evidence="9 10">
    <name type="scientific">Acetomicrobium hydrogeniformans ATCC BAA-1850</name>
    <dbReference type="NCBI Taxonomy" id="592015"/>
    <lineage>
        <taxon>Bacteria</taxon>
        <taxon>Thermotogati</taxon>
        <taxon>Synergistota</taxon>
        <taxon>Synergistia</taxon>
        <taxon>Synergistales</taxon>
        <taxon>Acetomicrobiaceae</taxon>
        <taxon>Acetomicrobium</taxon>
    </lineage>
</organism>
<keyword evidence="5" id="KW-0694">RNA-binding</keyword>
<feature type="domain" description="Large ribosomal subunit protein uL2 RNA-binding" evidence="8">
    <location>
        <begin position="43"/>
        <end position="119"/>
    </location>
</feature>
<dbReference type="FunFam" id="2.30.30.30:FF:000001">
    <property type="entry name" value="50S ribosomal protein L2"/>
    <property type="match status" value="1"/>
</dbReference>
<dbReference type="STRING" id="592015.HMPREF1705_03068"/>
<dbReference type="AlphaFoldDB" id="A0A0T5XBX4"/>
<dbReference type="SMART" id="SM01383">
    <property type="entry name" value="Ribosomal_L2"/>
    <property type="match status" value="1"/>
</dbReference>
<dbReference type="InterPro" id="IPR022669">
    <property type="entry name" value="Ribosomal_uL2_C"/>
</dbReference>
<evidence type="ECO:0000256" key="5">
    <source>
        <dbReference type="HAMAP-Rule" id="MF_01320"/>
    </source>
</evidence>
<reference evidence="10" key="1">
    <citation type="submission" date="2012-09" db="EMBL/GenBank/DDBJ databases">
        <authorList>
            <person name="Weinstock G."/>
            <person name="Sodergren E."/>
            <person name="Clifton S."/>
            <person name="Fulton L."/>
            <person name="Fulton B."/>
            <person name="Courtney L."/>
            <person name="Fronick C."/>
            <person name="Harrison M."/>
            <person name="Strong C."/>
            <person name="Farmer C."/>
            <person name="Delehaunty K."/>
            <person name="Markovic C."/>
            <person name="Hall O."/>
            <person name="Minx P."/>
            <person name="Tomlinson C."/>
            <person name="Mitreva M."/>
            <person name="Nelson J."/>
            <person name="Hou S."/>
            <person name="Wollam A."/>
            <person name="Pepin K.H."/>
            <person name="Johnson M."/>
            <person name="Bhonagiri V."/>
            <person name="Nash W.E."/>
            <person name="Suruliraj S."/>
            <person name="Warren W."/>
            <person name="Chinwalla A."/>
            <person name="Mardis E.R."/>
            <person name="Wilson R.K."/>
        </authorList>
    </citation>
    <scope>NUCLEOTIDE SEQUENCE [LARGE SCALE GENOMIC DNA]</scope>
    <source>
        <strain evidence="10">OS1</strain>
    </source>
</reference>
<dbReference type="GO" id="GO:0016740">
    <property type="term" value="F:transferase activity"/>
    <property type="evidence" value="ECO:0007669"/>
    <property type="project" value="InterPro"/>
</dbReference>
<dbReference type="FunFam" id="4.10.950.10:FF:000001">
    <property type="entry name" value="50S ribosomal protein L2"/>
    <property type="match status" value="1"/>
</dbReference>
<dbReference type="InterPro" id="IPR022666">
    <property type="entry name" value="Ribosomal_uL2_RNA-bd_dom"/>
</dbReference>
<dbReference type="InterPro" id="IPR012340">
    <property type="entry name" value="NA-bd_OB-fold"/>
</dbReference>